<dbReference type="Gene3D" id="2.40.240.10">
    <property type="entry name" value="Ribosomal Protein L25, Chain P"/>
    <property type="match status" value="1"/>
</dbReference>
<feature type="domain" description="Large ribosomal subunit protein bL25 L25" evidence="3">
    <location>
        <begin position="7"/>
        <end position="102"/>
    </location>
</feature>
<sequence length="121" mass="13685">MTERVLTAWVRSCQEIGTRPSRRLRRQGFIPAVVYGKSVPNGNLPIKLAASEVRKVLGPTIPELKIPVRLRVHMGDDVLEFDTVLQEVQWDPMRLDYRHLDFFVPAVAEEKVQPEGLAPAA</sequence>
<keyword evidence="5" id="KW-1185">Reference proteome</keyword>
<proteinExistence type="predicted"/>
<evidence type="ECO:0000256" key="2">
    <source>
        <dbReference type="ARBA" id="ARBA00023274"/>
    </source>
</evidence>
<dbReference type="InterPro" id="IPR011035">
    <property type="entry name" value="Ribosomal_bL25/Gln-tRNA_synth"/>
</dbReference>
<comment type="caution">
    <text evidence="4">The sequence shown here is derived from an EMBL/GenBank/DDBJ whole genome shotgun (WGS) entry which is preliminary data.</text>
</comment>
<evidence type="ECO:0000256" key="1">
    <source>
        <dbReference type="ARBA" id="ARBA00022980"/>
    </source>
</evidence>
<evidence type="ECO:0000259" key="3">
    <source>
        <dbReference type="Pfam" id="PF01386"/>
    </source>
</evidence>
<accession>A0ABT2ERH5</accession>
<keyword evidence="2" id="KW-0687">Ribonucleoprotein</keyword>
<dbReference type="GO" id="GO:0005840">
    <property type="term" value="C:ribosome"/>
    <property type="evidence" value="ECO:0007669"/>
    <property type="project" value="UniProtKB-KW"/>
</dbReference>
<dbReference type="Proteomes" id="UP001204798">
    <property type="component" value="Unassembled WGS sequence"/>
</dbReference>
<dbReference type="Pfam" id="PF01386">
    <property type="entry name" value="Ribosomal_L25p"/>
    <property type="match status" value="1"/>
</dbReference>
<gene>
    <name evidence="4" type="ORF">M2350_002993</name>
</gene>
<keyword evidence="1 4" id="KW-0689">Ribosomal protein</keyword>
<dbReference type="EMBL" id="JANUCP010000005">
    <property type="protein sequence ID" value="MCS3920564.1"/>
    <property type="molecule type" value="Genomic_DNA"/>
</dbReference>
<dbReference type="InterPro" id="IPR020056">
    <property type="entry name" value="Rbsml_bL25/Gln-tRNA_synth_N"/>
</dbReference>
<dbReference type="InterPro" id="IPR029751">
    <property type="entry name" value="Ribosomal_L25_dom"/>
</dbReference>
<dbReference type="SUPFAM" id="SSF50715">
    <property type="entry name" value="Ribosomal protein L25-like"/>
    <property type="match status" value="1"/>
</dbReference>
<dbReference type="RefSeq" id="WP_020250179.1">
    <property type="nucleotide sequence ID" value="NZ_CP130454.1"/>
</dbReference>
<evidence type="ECO:0000313" key="5">
    <source>
        <dbReference type="Proteomes" id="UP001204798"/>
    </source>
</evidence>
<name>A0ABT2ERH5_9BACT</name>
<protein>
    <submittedName>
        <fullName evidence="4">Large subunit ribosomal protein L25</fullName>
    </submittedName>
</protein>
<evidence type="ECO:0000313" key="4">
    <source>
        <dbReference type="EMBL" id="MCS3920564.1"/>
    </source>
</evidence>
<dbReference type="CDD" id="cd00495">
    <property type="entry name" value="Ribosomal_L25_TL5_CTC"/>
    <property type="match status" value="1"/>
</dbReference>
<organism evidence="4 5">
    <name type="scientific">Candidatus Fervidibacter sacchari</name>
    <dbReference type="NCBI Taxonomy" id="1448929"/>
    <lineage>
        <taxon>Bacteria</taxon>
        <taxon>Candidatus Fervidibacterota</taxon>
        <taxon>Candidatus Fervidibacter</taxon>
    </lineage>
</organism>
<reference evidence="4 5" key="1">
    <citation type="submission" date="2022-08" db="EMBL/GenBank/DDBJ databases">
        <title>Bacterial and archaeal communities from various locations to study Microbial Dark Matter (Phase II).</title>
        <authorList>
            <person name="Stepanauskas R."/>
        </authorList>
    </citation>
    <scope>NUCLEOTIDE SEQUENCE [LARGE SCALE GENOMIC DNA]</scope>
    <source>
        <strain evidence="4 5">PD1</strain>
    </source>
</reference>